<proteinExistence type="predicted"/>
<gene>
    <name evidence="2" type="ORF">Aory05_000076500</name>
</gene>
<comment type="caution">
    <text evidence="2">The sequence shown here is derived from an EMBL/GenBank/DDBJ whole genome shotgun (WGS) entry which is preliminary data.</text>
</comment>
<organism evidence="2 3">
    <name type="scientific">Aspergillus oryzae var. brunneus</name>
    <dbReference type="NCBI Taxonomy" id="332754"/>
    <lineage>
        <taxon>Eukaryota</taxon>
        <taxon>Fungi</taxon>
        <taxon>Dikarya</taxon>
        <taxon>Ascomycota</taxon>
        <taxon>Pezizomycotina</taxon>
        <taxon>Eurotiomycetes</taxon>
        <taxon>Eurotiomycetidae</taxon>
        <taxon>Eurotiales</taxon>
        <taxon>Aspergillaceae</taxon>
        <taxon>Aspergillus</taxon>
        <taxon>Aspergillus subgen. Circumdati</taxon>
    </lineage>
</organism>
<sequence length="133" mass="13370">MDGSSRPLPQTAQRLDTTDPAMDMATSHPNHGHDRVPTDSGIGHSPPAQVEPIPSEGEIGPGAHSTGASAGAEGLQPTRTRELSSSSPYSTASSAGTTHGVPGESSGQESLAGGVCAGKLNIEMYLSPSADPI</sequence>
<keyword evidence="3" id="KW-1185">Reference proteome</keyword>
<feature type="compositionally biased region" description="Low complexity" evidence="1">
    <location>
        <begin position="84"/>
        <end position="94"/>
    </location>
</feature>
<evidence type="ECO:0000313" key="3">
    <source>
        <dbReference type="Proteomes" id="UP001165189"/>
    </source>
</evidence>
<dbReference type="Proteomes" id="UP001165189">
    <property type="component" value="Unassembled WGS sequence"/>
</dbReference>
<dbReference type="EMBL" id="BSYB01000002">
    <property type="protein sequence ID" value="GMG41572.1"/>
    <property type="molecule type" value="Genomic_DNA"/>
</dbReference>
<reference evidence="2" key="1">
    <citation type="submission" date="2023-04" db="EMBL/GenBank/DDBJ databases">
        <title>Aspergillus oryzae var. brunneus NBRC 4377.</title>
        <authorList>
            <person name="Ichikawa N."/>
            <person name="Sato H."/>
            <person name="Tonouchi N."/>
        </authorList>
    </citation>
    <scope>NUCLEOTIDE SEQUENCE</scope>
    <source>
        <strain evidence="2">NBRC 4377</strain>
    </source>
</reference>
<protein>
    <submittedName>
        <fullName evidence="2">Unnamed protein product</fullName>
    </submittedName>
</protein>
<feature type="region of interest" description="Disordered" evidence="1">
    <location>
        <begin position="1"/>
        <end position="112"/>
    </location>
</feature>
<evidence type="ECO:0000313" key="2">
    <source>
        <dbReference type="EMBL" id="GMG41572.1"/>
    </source>
</evidence>
<name>A0ABQ6KAK5_ASPOZ</name>
<evidence type="ECO:0000256" key="1">
    <source>
        <dbReference type="SAM" id="MobiDB-lite"/>
    </source>
</evidence>
<accession>A0ABQ6KAK5</accession>